<dbReference type="InterPro" id="IPR000086">
    <property type="entry name" value="NUDIX_hydrolase_dom"/>
</dbReference>
<evidence type="ECO:0000313" key="3">
    <source>
        <dbReference type="EMBL" id="MBS4537809.1"/>
    </source>
</evidence>
<dbReference type="Proteomes" id="UP000724672">
    <property type="component" value="Unassembled WGS sequence"/>
</dbReference>
<evidence type="ECO:0000313" key="4">
    <source>
        <dbReference type="Proteomes" id="UP000724672"/>
    </source>
</evidence>
<dbReference type="InterPro" id="IPR020084">
    <property type="entry name" value="NUDIX_hydrolase_CS"/>
</dbReference>
<evidence type="ECO:0000259" key="2">
    <source>
        <dbReference type="PROSITE" id="PS51462"/>
    </source>
</evidence>
<name>A0A942UR96_9FIRM</name>
<dbReference type="AlphaFoldDB" id="A0A942UR96"/>
<dbReference type="SUPFAM" id="SSF55811">
    <property type="entry name" value="Nudix"/>
    <property type="match status" value="1"/>
</dbReference>
<dbReference type="InterPro" id="IPR015797">
    <property type="entry name" value="NUDIX_hydrolase-like_dom_sf"/>
</dbReference>
<dbReference type="Gene3D" id="3.90.79.10">
    <property type="entry name" value="Nucleoside Triphosphate Pyrophosphohydrolase"/>
    <property type="match status" value="1"/>
</dbReference>
<dbReference type="Pfam" id="PF00293">
    <property type="entry name" value="NUDIX"/>
    <property type="match status" value="1"/>
</dbReference>
<evidence type="ECO:0000256" key="1">
    <source>
        <dbReference type="ARBA" id="ARBA00022801"/>
    </source>
</evidence>
<sequence length="152" mass="17737">MEKAYYKSVKDNKEMEIVITEILNIDEEYRGAIVIPFYGDKFVMTYHPGRKGWEFPGGKQEENENLLQCAIRETFEETGAILSKLNPIGYYRIIKGENSFKTLVYIGEIAIFEPKPRWSETDLVKLFDELPENISFDDDIYKIIIDHIKTKG</sequence>
<keyword evidence="1" id="KW-0378">Hydrolase</keyword>
<dbReference type="PROSITE" id="PS00893">
    <property type="entry name" value="NUDIX_BOX"/>
    <property type="match status" value="1"/>
</dbReference>
<dbReference type="RefSeq" id="WP_203365735.1">
    <property type="nucleotide sequence ID" value="NZ_WSFT01000021.1"/>
</dbReference>
<protein>
    <submittedName>
        <fullName evidence="3">NUDIX domain-containing protein</fullName>
    </submittedName>
</protein>
<feature type="domain" description="Nudix hydrolase" evidence="2">
    <location>
        <begin position="27"/>
        <end position="146"/>
    </location>
</feature>
<dbReference type="EMBL" id="WSFT01000021">
    <property type="protein sequence ID" value="MBS4537809.1"/>
    <property type="molecule type" value="Genomic_DNA"/>
</dbReference>
<proteinExistence type="predicted"/>
<keyword evidence="4" id="KW-1185">Reference proteome</keyword>
<reference evidence="3" key="1">
    <citation type="submission" date="2019-12" db="EMBL/GenBank/DDBJ databases">
        <title>Clostridiaceae gen. nov. sp. nov., isolated from sediment in Xinjiang, China.</title>
        <authorList>
            <person name="Zhang R."/>
        </authorList>
    </citation>
    <scope>NUCLEOTIDE SEQUENCE</scope>
    <source>
        <strain evidence="3">D2Q-11</strain>
    </source>
</reference>
<dbReference type="PROSITE" id="PS51462">
    <property type="entry name" value="NUDIX"/>
    <property type="match status" value="1"/>
</dbReference>
<gene>
    <name evidence="3" type="ORF">GOQ27_05010</name>
</gene>
<accession>A0A942UR96</accession>
<organism evidence="3 4">
    <name type="scientific">Anaeromonas frigoriresistens</name>
    <dbReference type="NCBI Taxonomy" id="2683708"/>
    <lineage>
        <taxon>Bacteria</taxon>
        <taxon>Bacillati</taxon>
        <taxon>Bacillota</taxon>
        <taxon>Tissierellia</taxon>
        <taxon>Tissierellales</taxon>
        <taxon>Thermohalobacteraceae</taxon>
        <taxon>Anaeromonas</taxon>
    </lineage>
</organism>
<dbReference type="GO" id="GO:0016787">
    <property type="term" value="F:hydrolase activity"/>
    <property type="evidence" value="ECO:0007669"/>
    <property type="project" value="UniProtKB-KW"/>
</dbReference>
<comment type="caution">
    <text evidence="3">The sequence shown here is derived from an EMBL/GenBank/DDBJ whole genome shotgun (WGS) entry which is preliminary data.</text>
</comment>